<evidence type="ECO:0000313" key="2">
    <source>
        <dbReference type="EMBL" id="WNF00819.1"/>
    </source>
</evidence>
<dbReference type="EMBL" id="CP117522">
    <property type="protein sequence ID" value="WNF00819.1"/>
    <property type="molecule type" value="Genomic_DNA"/>
</dbReference>
<gene>
    <name evidence="2" type="ORF">PS467_38560</name>
</gene>
<dbReference type="InterPro" id="IPR025736">
    <property type="entry name" value="PucR_C-HTH_dom"/>
</dbReference>
<dbReference type="Gene3D" id="1.10.10.2840">
    <property type="entry name" value="PucR C-terminal helix-turn-helix domain"/>
    <property type="match status" value="1"/>
</dbReference>
<feature type="domain" description="PucR C-terminal helix-turn-helix" evidence="1">
    <location>
        <begin position="268"/>
        <end position="325"/>
    </location>
</feature>
<proteinExistence type="predicted"/>
<evidence type="ECO:0000259" key="1">
    <source>
        <dbReference type="Pfam" id="PF13556"/>
    </source>
</evidence>
<evidence type="ECO:0000313" key="3">
    <source>
        <dbReference type="Proteomes" id="UP001305606"/>
    </source>
</evidence>
<dbReference type="Proteomes" id="UP001305606">
    <property type="component" value="Chromosome"/>
</dbReference>
<dbReference type="RefSeq" id="WP_311039170.1">
    <property type="nucleotide sequence ID" value="NZ_CP117522.1"/>
</dbReference>
<dbReference type="InterPro" id="IPR042070">
    <property type="entry name" value="PucR_C-HTH_sf"/>
</dbReference>
<reference evidence="2 3" key="1">
    <citation type="submission" date="2023-02" db="EMBL/GenBank/DDBJ databases">
        <title>Streptomyces sp. SCA4-21 with antifungal activity against Fusarium oxysporum f. sp. cubense, Streptomyces sp. SCA2-17 with antifungal activity against Fusarium oxysporum f. sp. cubense.</title>
        <authorList>
            <person name="Qi D."/>
        </authorList>
    </citation>
    <scope>NUCLEOTIDE SEQUENCE [LARGE SCALE GENOMIC DNA]</scope>
    <source>
        <strain evidence="2 3">SCA4-21</strain>
    </source>
</reference>
<protein>
    <submittedName>
        <fullName evidence="2">Helix-turn-helix domain-containing protein</fullName>
    </submittedName>
</protein>
<sequence>MQSLAERVAALDPDAGSAVGVIAYFDQLIERRAGLEAVVRGAAVLSGAVARLDDPDRRVRIRVTPDGRRTDDDPPVRPEWPSVPVFPGEAAAVRLESTRKSVVHDLILERAALVAGVVTVRVRGRAPVAADPDDPALTETVVDPEASESTRLLAAEALGLSAHAQARAVARVGGVMHVQSAEVPVSSLPGRIGVGPAVPVLELPRSATAARTALRFTADGTAHDPGPRIVHADELGGLDILARALDADTPPPPDVATLLREAAETPWLLQTLSVVSHAASLRSAAGELHLHHSTLQERISYAERRLGWPLRTPAGRLRLQLALAARLLTRRP</sequence>
<organism evidence="2 3">
    <name type="scientific">Streptomyces luomodiensis</name>
    <dbReference type="NCBI Taxonomy" id="3026192"/>
    <lineage>
        <taxon>Bacteria</taxon>
        <taxon>Bacillati</taxon>
        <taxon>Actinomycetota</taxon>
        <taxon>Actinomycetes</taxon>
        <taxon>Kitasatosporales</taxon>
        <taxon>Streptomycetaceae</taxon>
        <taxon>Streptomyces</taxon>
    </lineage>
</organism>
<name>A0ABY9VB08_9ACTN</name>
<keyword evidence="3" id="KW-1185">Reference proteome</keyword>
<dbReference type="Pfam" id="PF13556">
    <property type="entry name" value="HTH_30"/>
    <property type="match status" value="1"/>
</dbReference>
<accession>A0ABY9VB08</accession>